<evidence type="ECO:0000313" key="1">
    <source>
        <dbReference type="EMBL" id="MER7374007.1"/>
    </source>
</evidence>
<proteinExistence type="predicted"/>
<organism evidence="1 2">
    <name type="scientific">Streptomyces lanatus</name>
    <dbReference type="NCBI Taxonomy" id="66900"/>
    <lineage>
        <taxon>Bacteria</taxon>
        <taxon>Bacillati</taxon>
        <taxon>Actinomycetota</taxon>
        <taxon>Actinomycetes</taxon>
        <taxon>Kitasatosporales</taxon>
        <taxon>Streptomycetaceae</taxon>
        <taxon>Streptomyces</taxon>
    </lineage>
</organism>
<evidence type="ECO:0000313" key="2">
    <source>
        <dbReference type="Proteomes" id="UP001486207"/>
    </source>
</evidence>
<keyword evidence="2" id="KW-1185">Reference proteome</keyword>
<dbReference type="Proteomes" id="UP001486207">
    <property type="component" value="Unassembled WGS sequence"/>
</dbReference>
<reference evidence="1 2" key="1">
    <citation type="submission" date="2024-06" db="EMBL/GenBank/DDBJ databases">
        <title>The Natural Products Discovery Center: Release of the First 8490 Sequenced Strains for Exploring Actinobacteria Biosynthetic Diversity.</title>
        <authorList>
            <person name="Kalkreuter E."/>
            <person name="Kautsar S.A."/>
            <person name="Yang D."/>
            <person name="Bader C.D."/>
            <person name="Teijaro C.N."/>
            <person name="Fluegel L."/>
            <person name="Davis C.M."/>
            <person name="Simpson J.R."/>
            <person name="Lauterbach L."/>
            <person name="Steele A.D."/>
            <person name="Gui C."/>
            <person name="Meng S."/>
            <person name="Li G."/>
            <person name="Viehrig K."/>
            <person name="Ye F."/>
            <person name="Su P."/>
            <person name="Kiefer A.F."/>
            <person name="Nichols A."/>
            <person name="Cepeda A.J."/>
            <person name="Yan W."/>
            <person name="Fan B."/>
            <person name="Jiang Y."/>
            <person name="Adhikari A."/>
            <person name="Zheng C.-J."/>
            <person name="Schuster L."/>
            <person name="Cowan T.M."/>
            <person name="Smanski M.J."/>
            <person name="Chevrette M.G."/>
            <person name="De Carvalho L.P.S."/>
            <person name="Shen B."/>
        </authorList>
    </citation>
    <scope>NUCLEOTIDE SEQUENCE [LARGE SCALE GENOMIC DNA]</scope>
    <source>
        <strain evidence="1 2">NPDC000155</strain>
    </source>
</reference>
<dbReference type="RefSeq" id="WP_190071102.1">
    <property type="nucleotide sequence ID" value="NZ_BNBM01000006.1"/>
</dbReference>
<sequence>MSQEAEPGNPPEQSHMILLPIRLHENRTVEGVNFVPSPWGAPLAMAMRGKDEDRQPWLAIANETPVSWLRVGAPIPKAELEILHLQRLATDHRCSTGGELYEAIDPVAPGEDPPDIYTHVAGNKIGWELTAFSNSSRRYAQALFFEVSKRLAPQQRHRIGHLTGYHISMWFGAADDPAGLPFKANKQSAYERLIDALVTHRPDPDQFTVQGSQPPMQVTGADPVRTPDDVNFMSIPLLGGAPASGLFAMTGVSVGLAFQSDHVAPLEWANLRKIVKRKDKPTNDRLLISAGAPDAMGRCFVAEEVLAHFMLDNPEGISANHLSSVVLHFWSTGQAFELMGSEPVELWPAVYQGFNPMAHPFVLSL</sequence>
<comment type="caution">
    <text evidence="1">The sequence shown here is derived from an EMBL/GenBank/DDBJ whole genome shotgun (WGS) entry which is preliminary data.</text>
</comment>
<name>A0ABV1XQX7_9ACTN</name>
<protein>
    <submittedName>
        <fullName evidence="1">Uncharacterized protein</fullName>
    </submittedName>
</protein>
<accession>A0ABV1XQX7</accession>
<dbReference type="EMBL" id="JBEPFB010000006">
    <property type="protein sequence ID" value="MER7374007.1"/>
    <property type="molecule type" value="Genomic_DNA"/>
</dbReference>
<gene>
    <name evidence="1" type="ORF">ABT384_15320</name>
</gene>